<dbReference type="InterPro" id="IPR036942">
    <property type="entry name" value="Beta-barrel_TonB_sf"/>
</dbReference>
<feature type="transmembrane region" description="Helical" evidence="9">
    <location>
        <begin position="12"/>
        <end position="34"/>
    </location>
</feature>
<dbReference type="Pfam" id="PF07715">
    <property type="entry name" value="Plug"/>
    <property type="match status" value="1"/>
</dbReference>
<reference evidence="12 13" key="1">
    <citation type="journal article" date="2005" name="Genome Res.">
        <title>Genome sequence of Blochmannia pennsylvanicus indicates parallel evolutionary trends among bacterial mutualists of insects.</title>
        <authorList>
            <person name="Degnan P.H."/>
            <person name="Lazarus A.B."/>
            <person name="Wernegreen J.J."/>
        </authorList>
    </citation>
    <scope>NUCLEOTIDE SEQUENCE [LARGE SCALE GENOMIC DNA]</scope>
    <source>
        <strain evidence="12 13">BPEN</strain>
    </source>
</reference>
<evidence type="ECO:0000256" key="8">
    <source>
        <dbReference type="RuleBase" id="RU003357"/>
    </source>
</evidence>
<dbReference type="Gene3D" id="2.170.130.10">
    <property type="entry name" value="TonB-dependent receptor, plug domain"/>
    <property type="match status" value="1"/>
</dbReference>
<dbReference type="InterPro" id="IPR010100">
    <property type="entry name" value="TonB-dep_Cu_rcpt"/>
</dbReference>
<keyword evidence="3" id="KW-1134">Transmembrane beta strand</keyword>
<dbReference type="eggNOG" id="COG4771">
    <property type="taxonomic scope" value="Bacteria"/>
</dbReference>
<sequence length="718" mass="81372">MSIHMVHDKFFYNNEILIHMISFLICFMLIIFTVNNSQANSNDVSVSSRPKDISKSIFSDIQTLPILFQGKMHDDVITVISPKNSPLIFSDSPAKSLQSLYVIDVSDYLKGITGFSAIRNGGVNNEPVFRGMFGSRIRILMDNGEILGACFSHMDPVSAYIFPETFDILNIIKGPQTVLWGPVTSAGTLQFERYHPQFDKSKIQLRSNVTIGANNKIDKNIDSIMGSKYGYIRLIGNVSRSDDYHDGNKDQVHSAWYKWNADAILSFNLSADTYLEVSLGQGNGTANYAARSMDGLCFARESYGMKIETLDISKTLDKIELQAWHNYVNHIMADTVSHNTELSTEKCCGFSGNINNNVDRLIWGARGITVSQWDNIKCHSGADVQINTHREHMKSNSNWKTDIVSRDTGIFTELIFDSLSNRRFTGGTRLEYSVINFNNSSKYKRHGIVYPAGFIRYENNINPLLSYYIGVGTSFRLPDYWELFYTKFGENINIDDILKLKPEKTVQVDIGASFQHLQINGWISSYAGYVKDFIVCDYRNDDAIQDAISYAENIHAKICGTEVGLNYQFNEHWHTATNISWVWGMNIDDGCTLFRTPPLEGKITCQWIRGSYSITAKWRLALAQSINDSLMSPGSFVSRNMLPHTDVNCNTSGFGILSMNFAWKSSQFYKFSIGVDNLLNHSYREYLNSCVHKRLGYPSGTLIYEPGRTWWIKLGMEL</sequence>
<evidence type="ECO:0000313" key="12">
    <source>
        <dbReference type="EMBL" id="AAZ41024.1"/>
    </source>
</evidence>
<evidence type="ECO:0000256" key="3">
    <source>
        <dbReference type="ARBA" id="ARBA00022452"/>
    </source>
</evidence>
<comment type="similarity">
    <text evidence="8">Belongs to the TonB-dependent receptor family.</text>
</comment>
<evidence type="ECO:0000256" key="5">
    <source>
        <dbReference type="ARBA" id="ARBA00023077"/>
    </source>
</evidence>
<keyword evidence="6 8" id="KW-0472">Membrane</keyword>
<evidence type="ECO:0000256" key="1">
    <source>
        <dbReference type="ARBA" id="ARBA00004571"/>
    </source>
</evidence>
<feature type="domain" description="TonB-dependent receptor plug" evidence="11">
    <location>
        <begin position="92"/>
        <end position="188"/>
    </location>
</feature>
<evidence type="ECO:0000259" key="10">
    <source>
        <dbReference type="Pfam" id="PF00593"/>
    </source>
</evidence>
<dbReference type="PANTHER" id="PTHR30069:SF49">
    <property type="entry name" value="OUTER MEMBRANE PROTEIN C"/>
    <property type="match status" value="1"/>
</dbReference>
<dbReference type="KEGG" id="bpn:BPEN_400"/>
<dbReference type="Proteomes" id="UP000007794">
    <property type="component" value="Chromosome"/>
</dbReference>
<keyword evidence="2" id="KW-0813">Transport</keyword>
<dbReference type="NCBIfam" id="TIGR01778">
    <property type="entry name" value="TonB-copper"/>
    <property type="match status" value="1"/>
</dbReference>
<dbReference type="InterPro" id="IPR037066">
    <property type="entry name" value="Plug_dom_sf"/>
</dbReference>
<dbReference type="STRING" id="291272.BPEN_400"/>
<dbReference type="InterPro" id="IPR012910">
    <property type="entry name" value="Plug_dom"/>
</dbReference>
<evidence type="ECO:0000256" key="7">
    <source>
        <dbReference type="ARBA" id="ARBA00023237"/>
    </source>
</evidence>
<dbReference type="GO" id="GO:0015344">
    <property type="term" value="F:siderophore uptake transmembrane transporter activity"/>
    <property type="evidence" value="ECO:0007669"/>
    <property type="project" value="TreeGrafter"/>
</dbReference>
<evidence type="ECO:0000313" key="13">
    <source>
        <dbReference type="Proteomes" id="UP000007794"/>
    </source>
</evidence>
<evidence type="ECO:0000256" key="6">
    <source>
        <dbReference type="ARBA" id="ARBA00023136"/>
    </source>
</evidence>
<dbReference type="AlphaFoldDB" id="Q492R9"/>
<name>Q492R9_BLOPB</name>
<dbReference type="Pfam" id="PF00593">
    <property type="entry name" value="TonB_dep_Rec_b-barrel"/>
    <property type="match status" value="1"/>
</dbReference>
<evidence type="ECO:0000256" key="2">
    <source>
        <dbReference type="ARBA" id="ARBA00022448"/>
    </source>
</evidence>
<dbReference type="EMBL" id="CP000016">
    <property type="protein sequence ID" value="AAZ41024.1"/>
    <property type="molecule type" value="Genomic_DNA"/>
</dbReference>
<proteinExistence type="inferred from homology"/>
<protein>
    <submittedName>
        <fullName evidence="12">OprC</fullName>
    </submittedName>
</protein>
<dbReference type="PANTHER" id="PTHR30069">
    <property type="entry name" value="TONB-DEPENDENT OUTER MEMBRANE RECEPTOR"/>
    <property type="match status" value="1"/>
</dbReference>
<evidence type="ECO:0000256" key="9">
    <source>
        <dbReference type="SAM" id="Phobius"/>
    </source>
</evidence>
<evidence type="ECO:0000256" key="4">
    <source>
        <dbReference type="ARBA" id="ARBA00022692"/>
    </source>
</evidence>
<feature type="domain" description="TonB-dependent receptor-like beta-barrel" evidence="10">
    <location>
        <begin position="242"/>
        <end position="678"/>
    </location>
</feature>
<keyword evidence="13" id="KW-1185">Reference proteome</keyword>
<dbReference type="GO" id="GO:0044718">
    <property type="term" value="P:siderophore transmembrane transport"/>
    <property type="evidence" value="ECO:0007669"/>
    <property type="project" value="TreeGrafter"/>
</dbReference>
<dbReference type="HOGENOM" id="CLU_014873_2_1_6"/>
<dbReference type="InterPro" id="IPR000531">
    <property type="entry name" value="Beta-barrel_TonB"/>
</dbReference>
<keyword evidence="9" id="KW-1133">Transmembrane helix</keyword>
<comment type="subcellular location">
    <subcellularLocation>
        <location evidence="1">Cell outer membrane</location>
        <topology evidence="1">Multi-pass membrane protein</topology>
    </subcellularLocation>
</comment>
<dbReference type="Gene3D" id="2.40.170.20">
    <property type="entry name" value="TonB-dependent receptor, beta-barrel domain"/>
    <property type="match status" value="1"/>
</dbReference>
<evidence type="ECO:0000259" key="11">
    <source>
        <dbReference type="Pfam" id="PF07715"/>
    </source>
</evidence>
<dbReference type="GO" id="GO:0009279">
    <property type="term" value="C:cell outer membrane"/>
    <property type="evidence" value="ECO:0007669"/>
    <property type="project" value="UniProtKB-SubCell"/>
</dbReference>
<organism evidence="12 13">
    <name type="scientific">Blochmanniella pennsylvanica (strain BPEN)</name>
    <dbReference type="NCBI Taxonomy" id="291272"/>
    <lineage>
        <taxon>Bacteria</taxon>
        <taxon>Pseudomonadati</taxon>
        <taxon>Pseudomonadota</taxon>
        <taxon>Gammaproteobacteria</taxon>
        <taxon>Enterobacterales</taxon>
        <taxon>Enterobacteriaceae</taxon>
        <taxon>ant endosymbionts</taxon>
        <taxon>Candidatus Blochmanniella</taxon>
    </lineage>
</organism>
<dbReference type="InterPro" id="IPR039426">
    <property type="entry name" value="TonB-dep_rcpt-like"/>
</dbReference>
<dbReference type="SUPFAM" id="SSF56935">
    <property type="entry name" value="Porins"/>
    <property type="match status" value="1"/>
</dbReference>
<accession>Q492R9</accession>
<keyword evidence="4 9" id="KW-0812">Transmembrane</keyword>
<keyword evidence="5 8" id="KW-0798">TonB box</keyword>
<gene>
    <name evidence="12" type="primary">oprC</name>
    <name evidence="12" type="ordered locus">BPEN_400</name>
</gene>
<keyword evidence="7" id="KW-0998">Cell outer membrane</keyword>